<dbReference type="GeneID" id="80399115"/>
<accession>A0A8S5KZX4</accession>
<keyword evidence="2 4" id="KW-0167">Capsid protein</keyword>
<dbReference type="EMBL" id="BK013649">
    <property type="protein sequence ID" value="DAD50864.1"/>
    <property type="molecule type" value="Genomic_RNA"/>
</dbReference>
<gene>
    <name evidence="4" type="primary">SRR5466729_3_2</name>
</gene>
<evidence type="ECO:0000256" key="2">
    <source>
        <dbReference type="ARBA" id="ARBA00022561"/>
    </source>
</evidence>
<dbReference type="GO" id="GO:0019028">
    <property type="term" value="C:viral capsid"/>
    <property type="evidence" value="ECO:0007669"/>
    <property type="project" value="UniProtKB-KW"/>
</dbReference>
<dbReference type="Gene3D" id="3.30.380.10">
    <property type="entry name" value="MS2 Viral Coat Protein"/>
    <property type="match status" value="1"/>
</dbReference>
<keyword evidence="5" id="KW-1185">Reference proteome</keyword>
<evidence type="ECO:0000313" key="5">
    <source>
        <dbReference type="Proteomes" id="UP000678554"/>
    </source>
</evidence>
<evidence type="ECO:0000256" key="1">
    <source>
        <dbReference type="ARBA" id="ARBA00004328"/>
    </source>
</evidence>
<dbReference type="Proteomes" id="UP000678554">
    <property type="component" value="Segment"/>
</dbReference>
<proteinExistence type="predicted"/>
<dbReference type="InterPro" id="IPR015954">
    <property type="entry name" value="Phage_RNA-type_capsid"/>
</dbReference>
<reference evidence="4" key="1">
    <citation type="submission" date="2020-09" db="EMBL/GenBank/DDBJ databases">
        <title>Leviviricetes taxonomy.</title>
        <authorList>
            <person name="Stockdale S.R."/>
            <person name="Callanan J."/>
            <person name="Adriaenssens E.M."/>
            <person name="Kuhn J.H."/>
            <person name="Rumnieks J."/>
            <person name="Shkoporov A."/>
            <person name="Draper L.A."/>
            <person name="Ross P."/>
            <person name="Hill C."/>
        </authorList>
    </citation>
    <scope>NUCLEOTIDE SEQUENCE</scope>
</reference>
<name>A0A8S5KZX4_9VIRU</name>
<comment type="subcellular location">
    <subcellularLocation>
        <location evidence="1">Virion</location>
    </subcellularLocation>
</comment>
<dbReference type="RefSeq" id="YP_010769952.1">
    <property type="nucleotide sequence ID" value="NC_074117.1"/>
</dbReference>
<evidence type="ECO:0000256" key="3">
    <source>
        <dbReference type="ARBA" id="ARBA00022844"/>
    </source>
</evidence>
<protein>
    <submittedName>
        <fullName evidence="4">Coat protein</fullName>
    </submittedName>
</protein>
<dbReference type="KEGG" id="vg:80399115"/>
<organism evidence="4 5">
    <name type="scientific">ssRNA phage SRR5466729_3</name>
    <dbReference type="NCBI Taxonomy" id="2786446"/>
    <lineage>
        <taxon>Viruses</taxon>
        <taxon>Riboviria</taxon>
        <taxon>Orthornavirae</taxon>
        <taxon>Lenarviricota</taxon>
        <taxon>Leviviricetes</taxon>
        <taxon>Norzivirales</taxon>
        <taxon>Fiersviridae</taxon>
        <taxon>Thiwvovirus</taxon>
        <taxon>Thiwvovirus asienecus</taxon>
    </lineage>
</organism>
<keyword evidence="3" id="KW-0946">Virion</keyword>
<evidence type="ECO:0000313" key="4">
    <source>
        <dbReference type="EMBL" id="DAD50864.1"/>
    </source>
</evidence>
<sequence length="151" mass="15788">MSSQANIVAFDGAGVPVSHTFTPIGTKSDPLLGDQAYWRENLASVPIAANCSVKTFNKKLKGGMNRCEIRVEVPVMEAVSGSNAAGYTAAPKVAFVDQVSLVSYFHDRSAIANRRLARMLLVNISNNISTSVAAATAGPASELMDAGITAS</sequence>